<dbReference type="Proteomes" id="UP000828390">
    <property type="component" value="Unassembled WGS sequence"/>
</dbReference>
<evidence type="ECO:0000313" key="2">
    <source>
        <dbReference type="Proteomes" id="UP000828390"/>
    </source>
</evidence>
<sequence>MTLRAAYTRVRNYVPNTPASLPTATWRHPRESAARSPCVSSVLRQEASKELVPSVVTAWVSNPLLTHPAWTCCPRAAATERASASTTEDGPPRTAVNTATCAPTSSLNLDRMTAASMKANCTSKETRGTRHVTPRVLARTPSTDIIDVLTAARATTTFHRHVQR</sequence>
<gene>
    <name evidence="1" type="ORF">DPMN_173137</name>
</gene>
<reference evidence="1" key="1">
    <citation type="journal article" date="2019" name="bioRxiv">
        <title>The Genome of the Zebra Mussel, Dreissena polymorpha: A Resource for Invasive Species Research.</title>
        <authorList>
            <person name="McCartney M.A."/>
            <person name="Auch B."/>
            <person name="Kono T."/>
            <person name="Mallez S."/>
            <person name="Zhang Y."/>
            <person name="Obille A."/>
            <person name="Becker A."/>
            <person name="Abrahante J.E."/>
            <person name="Garbe J."/>
            <person name="Badalamenti J.P."/>
            <person name="Herman A."/>
            <person name="Mangelson H."/>
            <person name="Liachko I."/>
            <person name="Sullivan S."/>
            <person name="Sone E.D."/>
            <person name="Koren S."/>
            <person name="Silverstein K.A.T."/>
            <person name="Beckman K.B."/>
            <person name="Gohl D.M."/>
        </authorList>
    </citation>
    <scope>NUCLEOTIDE SEQUENCE</scope>
    <source>
        <strain evidence="1">Duluth1</strain>
        <tissue evidence="1">Whole animal</tissue>
    </source>
</reference>
<proteinExistence type="predicted"/>
<reference evidence="1" key="2">
    <citation type="submission" date="2020-11" db="EMBL/GenBank/DDBJ databases">
        <authorList>
            <person name="McCartney M.A."/>
            <person name="Auch B."/>
            <person name="Kono T."/>
            <person name="Mallez S."/>
            <person name="Becker A."/>
            <person name="Gohl D.M."/>
            <person name="Silverstein K.A.T."/>
            <person name="Koren S."/>
            <person name="Bechman K.B."/>
            <person name="Herman A."/>
            <person name="Abrahante J.E."/>
            <person name="Garbe J."/>
        </authorList>
    </citation>
    <scope>NUCLEOTIDE SEQUENCE</scope>
    <source>
        <strain evidence="1">Duluth1</strain>
        <tissue evidence="1">Whole animal</tissue>
    </source>
</reference>
<evidence type="ECO:0000313" key="1">
    <source>
        <dbReference type="EMBL" id="KAH3771808.1"/>
    </source>
</evidence>
<organism evidence="1 2">
    <name type="scientific">Dreissena polymorpha</name>
    <name type="common">Zebra mussel</name>
    <name type="synonym">Mytilus polymorpha</name>
    <dbReference type="NCBI Taxonomy" id="45954"/>
    <lineage>
        <taxon>Eukaryota</taxon>
        <taxon>Metazoa</taxon>
        <taxon>Spiralia</taxon>
        <taxon>Lophotrochozoa</taxon>
        <taxon>Mollusca</taxon>
        <taxon>Bivalvia</taxon>
        <taxon>Autobranchia</taxon>
        <taxon>Heteroconchia</taxon>
        <taxon>Euheterodonta</taxon>
        <taxon>Imparidentia</taxon>
        <taxon>Neoheterodontei</taxon>
        <taxon>Myida</taxon>
        <taxon>Dreissenoidea</taxon>
        <taxon>Dreissenidae</taxon>
        <taxon>Dreissena</taxon>
    </lineage>
</organism>
<dbReference type="AlphaFoldDB" id="A0A9D4E2V7"/>
<comment type="caution">
    <text evidence="1">The sequence shown here is derived from an EMBL/GenBank/DDBJ whole genome shotgun (WGS) entry which is preliminary data.</text>
</comment>
<accession>A0A9D4E2V7</accession>
<dbReference type="EMBL" id="JAIWYP010000009">
    <property type="protein sequence ID" value="KAH3771808.1"/>
    <property type="molecule type" value="Genomic_DNA"/>
</dbReference>
<name>A0A9D4E2V7_DREPO</name>
<keyword evidence="2" id="KW-1185">Reference proteome</keyword>
<protein>
    <submittedName>
        <fullName evidence="1">Uncharacterized protein</fullName>
    </submittedName>
</protein>